<dbReference type="SMART" id="SM00248">
    <property type="entry name" value="ANK"/>
    <property type="match status" value="5"/>
</dbReference>
<dbReference type="Gene3D" id="1.25.40.20">
    <property type="entry name" value="Ankyrin repeat-containing domain"/>
    <property type="match status" value="2"/>
</dbReference>
<dbReference type="EMBL" id="JAQQWP010000003">
    <property type="protein sequence ID" value="KAK8123870.1"/>
    <property type="molecule type" value="Genomic_DNA"/>
</dbReference>
<evidence type="ECO:0000256" key="2">
    <source>
        <dbReference type="SAM" id="MobiDB-lite"/>
    </source>
</evidence>
<dbReference type="PROSITE" id="PS50088">
    <property type="entry name" value="ANK_REPEAT"/>
    <property type="match status" value="2"/>
</dbReference>
<keyword evidence="5" id="KW-1185">Reference proteome</keyword>
<evidence type="ECO:0000259" key="3">
    <source>
        <dbReference type="Pfam" id="PF06985"/>
    </source>
</evidence>
<reference evidence="4 5" key="1">
    <citation type="submission" date="2023-01" db="EMBL/GenBank/DDBJ databases">
        <title>Analysis of 21 Apiospora genomes using comparative genomics revels a genus with tremendous synthesis potential of carbohydrate active enzymes and secondary metabolites.</title>
        <authorList>
            <person name="Sorensen T."/>
        </authorList>
    </citation>
    <scope>NUCLEOTIDE SEQUENCE [LARGE SCALE GENOMIC DNA]</scope>
    <source>
        <strain evidence="4 5">CBS 117206</strain>
    </source>
</reference>
<dbReference type="PANTHER" id="PTHR24148">
    <property type="entry name" value="ANKYRIN REPEAT DOMAIN-CONTAINING PROTEIN 39 HOMOLOG-RELATED"/>
    <property type="match status" value="1"/>
</dbReference>
<keyword evidence="1" id="KW-0040">ANK repeat</keyword>
<dbReference type="AlphaFoldDB" id="A0AAW0R4G9"/>
<proteinExistence type="predicted"/>
<feature type="domain" description="Heterokaryon incompatibility" evidence="3">
    <location>
        <begin position="71"/>
        <end position="224"/>
    </location>
</feature>
<comment type="caution">
    <text evidence="4">The sequence shown here is derived from an EMBL/GenBank/DDBJ whole genome shotgun (WGS) entry which is preliminary data.</text>
</comment>
<organism evidence="4 5">
    <name type="scientific">Apiospora kogelbergensis</name>
    <dbReference type="NCBI Taxonomy" id="1337665"/>
    <lineage>
        <taxon>Eukaryota</taxon>
        <taxon>Fungi</taxon>
        <taxon>Dikarya</taxon>
        <taxon>Ascomycota</taxon>
        <taxon>Pezizomycotina</taxon>
        <taxon>Sordariomycetes</taxon>
        <taxon>Xylariomycetidae</taxon>
        <taxon>Amphisphaeriales</taxon>
        <taxon>Apiosporaceae</taxon>
        <taxon>Apiospora</taxon>
    </lineage>
</organism>
<dbReference type="PANTHER" id="PTHR24148:SF64">
    <property type="entry name" value="HETEROKARYON INCOMPATIBILITY DOMAIN-CONTAINING PROTEIN"/>
    <property type="match status" value="1"/>
</dbReference>
<evidence type="ECO:0000313" key="5">
    <source>
        <dbReference type="Proteomes" id="UP001392437"/>
    </source>
</evidence>
<feature type="region of interest" description="Disordered" evidence="2">
    <location>
        <begin position="571"/>
        <end position="600"/>
    </location>
</feature>
<dbReference type="InterPro" id="IPR002110">
    <property type="entry name" value="Ankyrin_rpt"/>
</dbReference>
<dbReference type="Proteomes" id="UP001392437">
    <property type="component" value="Unassembled WGS sequence"/>
</dbReference>
<protein>
    <recommendedName>
        <fullName evidence="3">Heterokaryon incompatibility domain-containing protein</fullName>
    </recommendedName>
</protein>
<dbReference type="InterPro" id="IPR010730">
    <property type="entry name" value="HET"/>
</dbReference>
<gene>
    <name evidence="4" type="ORF">PG999_003788</name>
</gene>
<dbReference type="Pfam" id="PF12796">
    <property type="entry name" value="Ank_2"/>
    <property type="match status" value="2"/>
</dbReference>
<dbReference type="InterPro" id="IPR052895">
    <property type="entry name" value="HetReg/Transcr_Mod"/>
</dbReference>
<feature type="repeat" description="ANK" evidence="1">
    <location>
        <begin position="472"/>
        <end position="504"/>
    </location>
</feature>
<name>A0AAW0R4G9_9PEZI</name>
<feature type="repeat" description="ANK" evidence="1">
    <location>
        <begin position="542"/>
        <end position="574"/>
    </location>
</feature>
<dbReference type="Pfam" id="PF06985">
    <property type="entry name" value="HET"/>
    <property type="match status" value="1"/>
</dbReference>
<dbReference type="SUPFAM" id="SSF48403">
    <property type="entry name" value="Ankyrin repeat"/>
    <property type="match status" value="1"/>
</dbReference>
<evidence type="ECO:0000313" key="4">
    <source>
        <dbReference type="EMBL" id="KAK8123870.1"/>
    </source>
</evidence>
<dbReference type="InterPro" id="IPR036770">
    <property type="entry name" value="Ankyrin_rpt-contain_sf"/>
</dbReference>
<evidence type="ECO:0000256" key="1">
    <source>
        <dbReference type="PROSITE-ProRule" id="PRU00023"/>
    </source>
</evidence>
<sequence length="600" mass="67680">MAFNESFEYAPLDLGRPALRLLHLKAACKATTLQRKRSLLEGESPPATEKEPVMECELIEAFFDTDLVPDYEAVSYTWGNADDPREICLEGSAFLVTHNLWLLLHDIRYLNEDRILWVDAICIDQGNHGERGHQVQQMNQIYHNAQRVILWLGPLTKPISILMDSLADVQQQIYGLNWTPDDPRWRIIKERIHGFSGMHENTLRRALMDLLKRPWFRRVWIIQEVANARAAIVHCGFKSVSPRILTACPSMLGVKASSQCQAILDIMPGPSRKGSWWSQGRDLNTLLIRFSGTEATREHDRIFALLGLCPEANAKISVDYSKPVPQLIRETLSFIYNCVTVSLPTINSVEYLLATLATGMMHKMIFEHTLRYSDTASVERFLLEHETELFLTPDHPTHNINSQYTNLCTPIFHASELGYEGMVKLLLDRGAKQSYEDIKEETPLVAASRNGHEGVVKLLLDHDVRDRFAIEREEAAIIAASNNGHLRIVQLLLERGAGCDNRNALDETALLFVAEHGNVDVVQVLHDHSADCKTWHRSWDGDFESSVSVAMKLGHQHVVKRLLDEGAKLSYADDDTSDSELSSTSDSEGLEQPNDGSEGD</sequence>
<accession>A0AAW0R4G9</accession>